<gene>
    <name evidence="1" type="ORF">D1010_09530</name>
</gene>
<dbReference type="EMBL" id="CP045143">
    <property type="protein sequence ID" value="QFR23628.1"/>
    <property type="molecule type" value="Genomic_DNA"/>
</dbReference>
<dbReference type="Proteomes" id="UP000326779">
    <property type="component" value="Chromosome"/>
</dbReference>
<dbReference type="RefSeq" id="WP_152260830.1">
    <property type="nucleotide sequence ID" value="NZ_CP045143.1"/>
</dbReference>
<dbReference type="AlphaFoldDB" id="A0A5P8M541"/>
<accession>A0A5P8M541</accession>
<dbReference type="KEGG" id="lhb:D1010_09530"/>
<evidence type="ECO:0000313" key="2">
    <source>
        <dbReference type="Proteomes" id="UP000326779"/>
    </source>
</evidence>
<organism evidence="1 2">
    <name type="scientific">Schleiferilactobacillus harbinensis</name>
    <dbReference type="NCBI Taxonomy" id="304207"/>
    <lineage>
        <taxon>Bacteria</taxon>
        <taxon>Bacillati</taxon>
        <taxon>Bacillota</taxon>
        <taxon>Bacilli</taxon>
        <taxon>Lactobacillales</taxon>
        <taxon>Lactobacillaceae</taxon>
        <taxon>Schleiferilactobacillus</taxon>
    </lineage>
</organism>
<protein>
    <submittedName>
        <fullName evidence="1">Uncharacterized protein</fullName>
    </submittedName>
</protein>
<proteinExistence type="predicted"/>
<sequence>MAVTMKDIDRARHLRNVLLASDIRAYRGVERKLGRELFMVGVVLAVGIDLPGTEVLDALYLVGPTIRRKIGRGSGIITGWEDALAVEDVLQRITWFNWQPVLRELKRNK</sequence>
<name>A0A5P8M541_9LACO</name>
<evidence type="ECO:0000313" key="1">
    <source>
        <dbReference type="EMBL" id="QFR23628.1"/>
    </source>
</evidence>
<reference evidence="1 2" key="1">
    <citation type="submission" date="2019-10" db="EMBL/GenBank/DDBJ databases">
        <title>The completed genome of Lactobacillus harbinensis M1.</title>
        <authorList>
            <person name="Zheng Y."/>
        </authorList>
    </citation>
    <scope>NUCLEOTIDE SEQUENCE [LARGE SCALE GENOMIC DNA]</scope>
    <source>
        <strain evidence="1 2">M1</strain>
    </source>
</reference>